<dbReference type="RefSeq" id="WP_208095693.1">
    <property type="nucleotide sequence ID" value="NZ_JAGDYM010000004.1"/>
</dbReference>
<evidence type="ECO:0000313" key="3">
    <source>
        <dbReference type="Proteomes" id="UP000664382"/>
    </source>
</evidence>
<feature type="domain" description="DUF6891" evidence="1">
    <location>
        <begin position="23"/>
        <end position="216"/>
    </location>
</feature>
<dbReference type="InterPro" id="IPR054186">
    <property type="entry name" value="DUF6891"/>
</dbReference>
<proteinExistence type="predicted"/>
<accession>A0A939MH89</accession>
<name>A0A939MH89_9MICO</name>
<comment type="caution">
    <text evidence="2">The sequence shown here is derived from an EMBL/GenBank/DDBJ whole genome shotgun (WGS) entry which is preliminary data.</text>
</comment>
<gene>
    <name evidence="2" type="ORF">J4H92_02840</name>
</gene>
<keyword evidence="3" id="KW-1185">Reference proteome</keyword>
<dbReference type="AlphaFoldDB" id="A0A939MH89"/>
<reference evidence="2" key="1">
    <citation type="submission" date="2021-03" db="EMBL/GenBank/DDBJ databases">
        <title>Leucobacter chromiisoli sp. nov., isolated from chromium-containing soil of chemical plant.</title>
        <authorList>
            <person name="Xu Z."/>
        </authorList>
    </citation>
    <scope>NUCLEOTIDE SEQUENCE</scope>
    <source>
        <strain evidence="2">S27</strain>
    </source>
</reference>
<dbReference type="Pfam" id="PF21831">
    <property type="entry name" value="DUF6891"/>
    <property type="match status" value="1"/>
</dbReference>
<sequence length="222" mass="25377">MSTDWYAAPESYEIPASWGLEDEDREILRDSAWSLILKGENDPAEFVALFEDELAEAGVAEERALAFFASAIELRRRQQDELGGPPESRLSRAFAELAEIGVLGREDFTCCGTCGSAEIWDERDDSRVWRGYLYYHTQDAERIPEDRSTYVGYGAFLDAHLPEDEWNALNEEQQDERYERIVTGLMVDEVFPVLERHGIEVSWNRDLGTRILLSNVDLFVAV</sequence>
<protein>
    <submittedName>
        <fullName evidence="2">cAMP-binding protein</fullName>
    </submittedName>
</protein>
<organism evidence="2 3">
    <name type="scientific">Leucobacter weissii</name>
    <dbReference type="NCBI Taxonomy" id="1983706"/>
    <lineage>
        <taxon>Bacteria</taxon>
        <taxon>Bacillati</taxon>
        <taxon>Actinomycetota</taxon>
        <taxon>Actinomycetes</taxon>
        <taxon>Micrococcales</taxon>
        <taxon>Microbacteriaceae</taxon>
        <taxon>Leucobacter</taxon>
    </lineage>
</organism>
<dbReference type="Proteomes" id="UP000664382">
    <property type="component" value="Unassembled WGS sequence"/>
</dbReference>
<evidence type="ECO:0000313" key="2">
    <source>
        <dbReference type="EMBL" id="MBO1900884.1"/>
    </source>
</evidence>
<dbReference type="EMBL" id="JAGDYM010000004">
    <property type="protein sequence ID" value="MBO1900884.1"/>
    <property type="molecule type" value="Genomic_DNA"/>
</dbReference>
<evidence type="ECO:0000259" key="1">
    <source>
        <dbReference type="Pfam" id="PF21831"/>
    </source>
</evidence>